<evidence type="ECO:0000259" key="2">
    <source>
        <dbReference type="Pfam" id="PF00582"/>
    </source>
</evidence>
<dbReference type="Proteomes" id="UP000199537">
    <property type="component" value="Unassembled WGS sequence"/>
</dbReference>
<comment type="similarity">
    <text evidence="1">Belongs to the universal stress protein A family.</text>
</comment>
<sequence length="294" mass="33491">MVTILAPTDFSLNARHATTYAAKLIAHQFHNDGRLILLHVFEAPSAISEYELNMLHFDTMKTYIRERLEERKNELKEEVDRHLHIECVATNEGLLEHIRRLCEHNRVDFVVIGLTGAGMGNIFLGSHTVEIAQHAGYPVITVPPRAEFPGERNIRKIVFAYDFSAGLPAGDKEELSSPEAHPHFQAFVRIRHVVQLLGVELLVMHVGYPKKEEHAQIEAQQRFLQEYFSGLQVSFHHISSRHVVSGIKDFVRDQQADMILLIPQQQRWPGSLLKVKHTRAVLFRSTVPVVTIPA</sequence>
<organism evidence="3 4">
    <name type="scientific">Thermoflavifilum thermophilum</name>
    <dbReference type="NCBI Taxonomy" id="1393122"/>
    <lineage>
        <taxon>Bacteria</taxon>
        <taxon>Pseudomonadati</taxon>
        <taxon>Bacteroidota</taxon>
        <taxon>Chitinophagia</taxon>
        <taxon>Chitinophagales</taxon>
        <taxon>Chitinophagaceae</taxon>
        <taxon>Thermoflavifilum</taxon>
    </lineage>
</organism>
<dbReference type="PRINTS" id="PR01438">
    <property type="entry name" value="UNVRSLSTRESS"/>
</dbReference>
<dbReference type="AlphaFoldDB" id="A0A1I7NCT2"/>
<dbReference type="PANTHER" id="PTHR46268">
    <property type="entry name" value="STRESS RESPONSE PROTEIN NHAX"/>
    <property type="match status" value="1"/>
</dbReference>
<dbReference type="CDD" id="cd00293">
    <property type="entry name" value="USP-like"/>
    <property type="match status" value="1"/>
</dbReference>
<dbReference type="EMBL" id="FPCJ01000001">
    <property type="protein sequence ID" value="SFV32469.1"/>
    <property type="molecule type" value="Genomic_DNA"/>
</dbReference>
<dbReference type="Gene3D" id="3.40.50.12370">
    <property type="match status" value="1"/>
</dbReference>
<dbReference type="SUPFAM" id="SSF52402">
    <property type="entry name" value="Adenine nucleotide alpha hydrolases-like"/>
    <property type="match status" value="2"/>
</dbReference>
<keyword evidence="4" id="KW-1185">Reference proteome</keyword>
<gene>
    <name evidence="3" type="ORF">SAMN05660895_1356</name>
</gene>
<dbReference type="RefSeq" id="WP_092459184.1">
    <property type="nucleotide sequence ID" value="NZ_FPCJ01000001.1"/>
</dbReference>
<accession>A0A1I7NCT2</accession>
<dbReference type="InterPro" id="IPR006016">
    <property type="entry name" value="UspA"/>
</dbReference>
<evidence type="ECO:0000256" key="1">
    <source>
        <dbReference type="ARBA" id="ARBA00008791"/>
    </source>
</evidence>
<dbReference type="STRING" id="1393122.SAMN05660895_1356"/>
<dbReference type="InterPro" id="IPR006015">
    <property type="entry name" value="Universal_stress_UspA"/>
</dbReference>
<name>A0A1I7NCT2_9BACT</name>
<proteinExistence type="inferred from homology"/>
<dbReference type="OrthoDB" id="9788959at2"/>
<dbReference type="PANTHER" id="PTHR46268:SF6">
    <property type="entry name" value="UNIVERSAL STRESS PROTEIN UP12"/>
    <property type="match status" value="1"/>
</dbReference>
<evidence type="ECO:0000313" key="4">
    <source>
        <dbReference type="Proteomes" id="UP000199537"/>
    </source>
</evidence>
<feature type="domain" description="UspA" evidence="2">
    <location>
        <begin position="3"/>
        <end position="143"/>
    </location>
</feature>
<reference evidence="4" key="1">
    <citation type="submission" date="2016-10" db="EMBL/GenBank/DDBJ databases">
        <authorList>
            <person name="Varghese N."/>
            <person name="Submissions S."/>
        </authorList>
    </citation>
    <scope>NUCLEOTIDE SEQUENCE [LARGE SCALE GENOMIC DNA]</scope>
    <source>
        <strain evidence="4">DSM 14807</strain>
    </source>
</reference>
<dbReference type="Pfam" id="PF00582">
    <property type="entry name" value="Usp"/>
    <property type="match status" value="1"/>
</dbReference>
<evidence type="ECO:0000313" key="3">
    <source>
        <dbReference type="EMBL" id="SFV32469.1"/>
    </source>
</evidence>
<protein>
    <submittedName>
        <fullName evidence="3">Nucleotide-binding universal stress protein, UspA family</fullName>
    </submittedName>
</protein>